<proteinExistence type="predicted"/>
<keyword evidence="1" id="KW-0808">Transferase</keyword>
<dbReference type="PANTHER" id="PTHR43018:SF1">
    <property type="entry name" value="PROTEIN AROA(G)"/>
    <property type="match status" value="1"/>
</dbReference>
<reference evidence="3 4" key="1">
    <citation type="submission" date="2013-08" db="EMBL/GenBank/DDBJ databases">
        <authorList>
            <person name="Weinstock G."/>
            <person name="Sodergren E."/>
            <person name="Wylie T."/>
            <person name="Fulton L."/>
            <person name="Fulton R."/>
            <person name="Fronick C."/>
            <person name="O'Laughlin M."/>
            <person name="Godfrey J."/>
            <person name="Miner T."/>
            <person name="Herter B."/>
            <person name="Appelbaum E."/>
            <person name="Cordes M."/>
            <person name="Lek S."/>
            <person name="Wollam A."/>
            <person name="Pepin K.H."/>
            <person name="Palsikar V.B."/>
            <person name="Mitreva M."/>
            <person name="Wilson R.K."/>
        </authorList>
    </citation>
    <scope>NUCLEOTIDE SEQUENCE [LARGE SCALE GENOMIC DNA]</scope>
    <source>
        <strain evidence="3 4">ATCC BAA-474</strain>
    </source>
</reference>
<dbReference type="GO" id="GO:0009073">
    <property type="term" value="P:aromatic amino acid family biosynthetic process"/>
    <property type="evidence" value="ECO:0007669"/>
    <property type="project" value="InterPro"/>
</dbReference>
<dbReference type="Proteomes" id="UP000017081">
    <property type="component" value="Unassembled WGS sequence"/>
</dbReference>
<accession>U7V481</accession>
<dbReference type="InterPro" id="IPR006218">
    <property type="entry name" value="DAHP1/KDSA"/>
</dbReference>
<keyword evidence="4" id="KW-1185">Reference proteome</keyword>
<sequence>MYVVLKESATSEEILELKKFIQKTGHGALEILDGSIKKIGIMGKKDGLTKEELKEFSIVKETIKIGKPFKFVSREFKKEDTLIEIKGRKIGGTDLILMAGPCSIENKEMIMDIAKVVKENGGEFLRGGAFKPRTSPYDFQGLGEEGLKYMREACDKYDLVMVTEVMDTRDIELIEKYTDIFQVGARNMQNFSLLKELGKTNKPILLKRGLSATIREFLMAAEYIVAFGNEKVILCERGIRTFEIATRNTVDINGVALLKEKSHLPIIIDASHGTGKKSLVEPVTLGCILAGADGAMVEIHQNPACALSDGEQSLNFQEFEILCKKMKKTLEFKESLKCL</sequence>
<name>U7V481_9FUSO</name>
<dbReference type="HOGENOM" id="CLU_062599_0_0_0"/>
<organism evidence="3 4">
    <name type="scientific">Cetobacterium somerae ATCC BAA-474</name>
    <dbReference type="NCBI Taxonomy" id="1319815"/>
    <lineage>
        <taxon>Bacteria</taxon>
        <taxon>Fusobacteriati</taxon>
        <taxon>Fusobacteriota</taxon>
        <taxon>Fusobacteriia</taxon>
        <taxon>Fusobacteriales</taxon>
        <taxon>Fusobacteriaceae</taxon>
        <taxon>Cetobacterium</taxon>
    </lineage>
</organism>
<comment type="caution">
    <text evidence="3">The sequence shown here is derived from an EMBL/GenBank/DDBJ whole genome shotgun (WGS) entry which is preliminary data.</text>
</comment>
<evidence type="ECO:0000313" key="3">
    <source>
        <dbReference type="EMBL" id="ERT65964.1"/>
    </source>
</evidence>
<dbReference type="PATRIC" id="fig|1319815.3.peg.2599"/>
<dbReference type="EMBL" id="AXZF01000153">
    <property type="protein sequence ID" value="ERT65964.1"/>
    <property type="molecule type" value="Genomic_DNA"/>
</dbReference>
<protein>
    <submittedName>
        <fullName evidence="3">3-deoxy-7-phosphoheptulonate synthase</fullName>
    </submittedName>
</protein>
<dbReference type="Gene3D" id="3.20.20.70">
    <property type="entry name" value="Aldolase class I"/>
    <property type="match status" value="1"/>
</dbReference>
<dbReference type="eggNOG" id="COG2876">
    <property type="taxonomic scope" value="Bacteria"/>
</dbReference>
<dbReference type="Pfam" id="PF00793">
    <property type="entry name" value="DAHP_synth_1"/>
    <property type="match status" value="1"/>
</dbReference>
<gene>
    <name evidence="3" type="ORF">HMPREF0202_02719</name>
</gene>
<dbReference type="AlphaFoldDB" id="U7V481"/>
<dbReference type="NCBIfam" id="TIGR01361">
    <property type="entry name" value="DAHP_synth_Bsub"/>
    <property type="match status" value="1"/>
</dbReference>
<dbReference type="InterPro" id="IPR006268">
    <property type="entry name" value="DAHP_syn_2"/>
</dbReference>
<dbReference type="InterPro" id="IPR013785">
    <property type="entry name" value="Aldolase_TIM"/>
</dbReference>
<dbReference type="GO" id="GO:0016832">
    <property type="term" value="F:aldehyde-lyase activity"/>
    <property type="evidence" value="ECO:0007669"/>
    <property type="project" value="InterPro"/>
</dbReference>
<evidence type="ECO:0000256" key="1">
    <source>
        <dbReference type="ARBA" id="ARBA00022679"/>
    </source>
</evidence>
<evidence type="ECO:0000313" key="4">
    <source>
        <dbReference type="Proteomes" id="UP000017081"/>
    </source>
</evidence>
<dbReference type="NCBIfam" id="NF009239">
    <property type="entry name" value="PRK12595.1"/>
    <property type="match status" value="1"/>
</dbReference>
<feature type="domain" description="DAHP synthetase I/KDSA" evidence="2">
    <location>
        <begin position="89"/>
        <end position="328"/>
    </location>
</feature>
<dbReference type="STRING" id="1319815.HMPREF0202_02719"/>
<dbReference type="InterPro" id="IPR052899">
    <property type="entry name" value="Class-I_DAHP_synthase"/>
</dbReference>
<dbReference type="Gene3D" id="3.30.70.1140">
    <property type="entry name" value="Phospho-2-dehydro-3-deoxyheptonate aldolase, domain 1"/>
    <property type="match status" value="1"/>
</dbReference>
<dbReference type="SUPFAM" id="SSF51569">
    <property type="entry name" value="Aldolase"/>
    <property type="match status" value="1"/>
</dbReference>
<dbReference type="GO" id="GO:0016740">
    <property type="term" value="F:transferase activity"/>
    <property type="evidence" value="ECO:0007669"/>
    <property type="project" value="UniProtKB-KW"/>
</dbReference>
<dbReference type="RefSeq" id="WP_023052247.1">
    <property type="nucleotide sequence ID" value="NZ_CP173065.2"/>
</dbReference>
<dbReference type="NCBIfam" id="NF006421">
    <property type="entry name" value="PRK08673.1"/>
    <property type="match status" value="1"/>
</dbReference>
<evidence type="ECO:0000259" key="2">
    <source>
        <dbReference type="Pfam" id="PF00793"/>
    </source>
</evidence>
<dbReference type="PANTHER" id="PTHR43018">
    <property type="entry name" value="PHOSPHO-2-DEHYDRO-3-DEOXYHEPTONATE ALDOLASE"/>
    <property type="match status" value="1"/>
</dbReference>